<dbReference type="InterPro" id="IPR056583">
    <property type="entry name" value="EDRF1_TPR"/>
</dbReference>
<feature type="domain" description="EDRF1 TPR repeats region" evidence="2">
    <location>
        <begin position="827"/>
        <end position="1046"/>
    </location>
</feature>
<keyword evidence="5" id="KW-1185">Reference proteome</keyword>
<dbReference type="InParanoid" id="A0A1Z5JKR2"/>
<dbReference type="PANTHER" id="PTHR15000:SF1">
    <property type="entry name" value="ERYTHROID DIFFERENTIATION-RELATED FACTOR 1"/>
    <property type="match status" value="1"/>
</dbReference>
<dbReference type="OrthoDB" id="46207at2759"/>
<evidence type="ECO:0000259" key="2">
    <source>
        <dbReference type="Pfam" id="PF23723"/>
    </source>
</evidence>
<reference evidence="4 5" key="1">
    <citation type="journal article" date="2015" name="Plant Cell">
        <title>Oil accumulation by the oleaginous diatom Fistulifera solaris as revealed by the genome and transcriptome.</title>
        <authorList>
            <person name="Tanaka T."/>
            <person name="Maeda Y."/>
            <person name="Veluchamy A."/>
            <person name="Tanaka M."/>
            <person name="Abida H."/>
            <person name="Marechal E."/>
            <person name="Bowler C."/>
            <person name="Muto M."/>
            <person name="Sunaga Y."/>
            <person name="Tanaka M."/>
            <person name="Yoshino T."/>
            <person name="Taniguchi T."/>
            <person name="Fukuda Y."/>
            <person name="Nemoto M."/>
            <person name="Matsumoto M."/>
            <person name="Wong P.S."/>
            <person name="Aburatani S."/>
            <person name="Fujibuchi W."/>
        </authorList>
    </citation>
    <scope>NUCLEOTIDE SEQUENCE [LARGE SCALE GENOMIC DNA]</scope>
    <source>
        <strain evidence="4 5">JPCC DA0580</strain>
    </source>
</reference>
<dbReference type="InterPro" id="IPR056582">
    <property type="entry name" value="EDRF1_N"/>
</dbReference>
<feature type="region of interest" description="Disordered" evidence="1">
    <location>
        <begin position="1"/>
        <end position="40"/>
    </location>
</feature>
<dbReference type="Pfam" id="PF23788">
    <property type="entry name" value="EDRF1_N"/>
    <property type="match status" value="1"/>
</dbReference>
<name>A0A1Z5JKR2_FISSO</name>
<accession>A0A1Z5JKR2</accession>
<feature type="compositionally biased region" description="Polar residues" evidence="1">
    <location>
        <begin position="27"/>
        <end position="39"/>
    </location>
</feature>
<evidence type="ECO:0000313" key="4">
    <source>
        <dbReference type="EMBL" id="GAX14368.1"/>
    </source>
</evidence>
<organism evidence="4 5">
    <name type="scientific">Fistulifera solaris</name>
    <name type="common">Oleaginous diatom</name>
    <dbReference type="NCBI Taxonomy" id="1519565"/>
    <lineage>
        <taxon>Eukaryota</taxon>
        <taxon>Sar</taxon>
        <taxon>Stramenopiles</taxon>
        <taxon>Ochrophyta</taxon>
        <taxon>Bacillariophyta</taxon>
        <taxon>Bacillariophyceae</taxon>
        <taxon>Bacillariophycidae</taxon>
        <taxon>Naviculales</taxon>
        <taxon>Naviculaceae</taxon>
        <taxon>Fistulifera</taxon>
    </lineage>
</organism>
<dbReference type="PANTHER" id="PTHR15000">
    <property type="entry name" value="ERYTHROID DIFFERENTIATION-RELATED FACTOR 1"/>
    <property type="match status" value="1"/>
</dbReference>
<feature type="domain" description="EDRF1 N-terminal" evidence="3">
    <location>
        <begin position="305"/>
        <end position="440"/>
    </location>
</feature>
<comment type="caution">
    <text evidence="4">The sequence shown here is derived from an EMBL/GenBank/DDBJ whole genome shotgun (WGS) entry which is preliminary data.</text>
</comment>
<evidence type="ECO:0000256" key="1">
    <source>
        <dbReference type="SAM" id="MobiDB-lite"/>
    </source>
</evidence>
<evidence type="ECO:0000313" key="5">
    <source>
        <dbReference type="Proteomes" id="UP000198406"/>
    </source>
</evidence>
<evidence type="ECO:0000259" key="3">
    <source>
        <dbReference type="Pfam" id="PF23788"/>
    </source>
</evidence>
<dbReference type="AlphaFoldDB" id="A0A1Z5JKR2"/>
<evidence type="ECO:0008006" key="6">
    <source>
        <dbReference type="Google" id="ProtNLM"/>
    </source>
</evidence>
<dbReference type="GO" id="GO:0045893">
    <property type="term" value="P:positive regulation of DNA-templated transcription"/>
    <property type="evidence" value="ECO:0007669"/>
    <property type="project" value="TreeGrafter"/>
</dbReference>
<dbReference type="EMBL" id="BDSP01000080">
    <property type="protein sequence ID" value="GAX14368.1"/>
    <property type="molecule type" value="Genomic_DNA"/>
</dbReference>
<dbReference type="Pfam" id="PF23723">
    <property type="entry name" value="TPR_EDRF1"/>
    <property type="match status" value="1"/>
</dbReference>
<gene>
    <name evidence="4" type="ORF">FisN_11Hh175</name>
</gene>
<proteinExistence type="predicted"/>
<protein>
    <recommendedName>
        <fullName evidence="6">Erythroid differentiation-related factor 1</fullName>
    </recommendedName>
</protein>
<sequence length="1182" mass="131337">MSNSTLSLVPSAPKATAQVREGRVLEGTSNNEEGQQSSGEDVLDFIGSSPAFKQLFSLPYSLEQSVSVAIHNLGDTLLLDLDPGDQEIVKECGDTGKSDHSLSKDSLSQALVTLSEAEPQNEAITLVHSLIESTQPISKRKERIVGVPYPEDQIARFISTPNDPREYLSWKFRNMNLLVGSDAFVYRPPEDHAAGVSVRIEDVQLLQSQIQLHQEMQSKSERDKLSYAQVTARSLPQLEQGNNTELSESKCQDAVESVEEKQPSGAESDQLRLQSCLVSSPSVPIGSLLSQKPVLRGESPHSSPISTVLDVYLDNIMANVPQLALCLQDKGFVQSVKLLNTDQIPSTLLQPSTLDTSIPFQVLHGADDAERIFSPEVMEMNASTLLGFLKAQCTKDSTTYLLRREAGETAIQLYDISAISTQRQQKWNWWLAMMSYRFAHRLRSLSTQTGDKALSRSFRARQRSLLTTSLELLDALADMNGKTHESLLSAIRENLADSFLGGTVDDTIEPAESKNQHLGGIDALRHQPYSSVSLDALNKSHDHLVEAIRILWPSLERNVKMKKRNDRSRAFASKKPSSVKVESVDIDDDSSGDDENVAAMDLDVIDPVVSQLFGLHEKLVDVLLRLAEIHLQNYYSSSAMQTLRSAARRISDSLYLTNLIAEKSEKASKWLDILQLQNAWLWEHCGHFARTFAMDELWRDRGHASGDDVVSVILDVDSALKHGDILFRSHNQEIAALRNPIDSLFEKSGGAIGLDNLSGVADVSADGSPLSEVCIRDAIELLNKQRLLQREHRRVLVLSSIAYGRAIASYKLASLSNDSGQYLALLQQRLGDACNETGKAMMDEVRRLLTAGTLSSAVEALLRSAEFWFREGLTVFETCNDLRNAALLRCNLCQCSKLRANAMLAPSEGTGNHAEKCLQEAVHQLQSAHQSLGQRDTDPPTWDMVSNELAATLLVLGVRRRQSLMGNLPVLVRRLSPGEERSVFEPMENALTIYERARNYHQAAAVHYQLALFYTKIWTCQRNETKTREKLSAAFSHFHASYNFFSQNVHGNEPTFCLLCLDLCQLYSSVSGEEGLLQALSRCLDTAVAFSIRSYAAQHTKSSPQELSLWLSQMVTLADSVEERVFKILRTLIKSDETGKYKEWYRVGLSCKTRGSVDASLDPEVQKLQSLHSLLESIKGMM</sequence>
<dbReference type="Proteomes" id="UP000198406">
    <property type="component" value="Unassembled WGS sequence"/>
</dbReference>